<dbReference type="Pfam" id="PF12969">
    <property type="entry name" value="DUF3857"/>
    <property type="match status" value="1"/>
</dbReference>
<protein>
    <recommendedName>
        <fullName evidence="1">DUF3857 domain-containing protein</fullName>
    </recommendedName>
</protein>
<dbReference type="EMBL" id="CP002955">
    <property type="protein sequence ID" value="AEL27088.1"/>
    <property type="molecule type" value="Genomic_DNA"/>
</dbReference>
<dbReference type="KEGG" id="cmr:Cycma_3365"/>
<proteinExistence type="predicted"/>
<feature type="domain" description="DUF3857" evidence="1">
    <location>
        <begin position="65"/>
        <end position="220"/>
    </location>
</feature>
<reference evidence="3" key="1">
    <citation type="submission" date="2011-07" db="EMBL/GenBank/DDBJ databases">
        <title>The complete genome of Cyclobacterium marinum DSM 745.</title>
        <authorList>
            <person name="Lucas S."/>
            <person name="Han J."/>
            <person name="Lapidus A."/>
            <person name="Bruce D."/>
            <person name="Goodwin L."/>
            <person name="Pitluck S."/>
            <person name="Peters L."/>
            <person name="Kyrpides N."/>
            <person name="Mavromatis K."/>
            <person name="Ivanova N."/>
            <person name="Ovchinnikova G."/>
            <person name="Chertkov O."/>
            <person name="Detter J.C."/>
            <person name="Tapia R."/>
            <person name="Han C."/>
            <person name="Land M."/>
            <person name="Hauser L."/>
            <person name="Markowitz V."/>
            <person name="Cheng J.-F."/>
            <person name="Hugenholtz P."/>
            <person name="Woyke T."/>
            <person name="Wu D."/>
            <person name="Tindall B."/>
            <person name="Schuetze A."/>
            <person name="Brambilla E."/>
            <person name="Klenk H.-P."/>
            <person name="Eisen J.A."/>
        </authorList>
    </citation>
    <scope>NUCLEOTIDE SEQUENCE [LARGE SCALE GENOMIC DNA]</scope>
    <source>
        <strain evidence="3">ATCC 25205 / DSM 745 / LMG 13164 / NCIMB 1802</strain>
    </source>
</reference>
<dbReference type="Proteomes" id="UP000001635">
    <property type="component" value="Chromosome"/>
</dbReference>
<dbReference type="STRING" id="880070.Cycma_3365"/>
<dbReference type="OrthoDB" id="98874at2"/>
<evidence type="ECO:0000313" key="2">
    <source>
        <dbReference type="EMBL" id="AEL27088.1"/>
    </source>
</evidence>
<evidence type="ECO:0000259" key="1">
    <source>
        <dbReference type="Pfam" id="PF12969"/>
    </source>
</evidence>
<organism evidence="2 3">
    <name type="scientific">Cyclobacterium marinum (strain ATCC 25205 / DSM 745 / LMG 13164 / NCIMB 1802)</name>
    <name type="common">Flectobacillus marinus</name>
    <dbReference type="NCBI Taxonomy" id="880070"/>
    <lineage>
        <taxon>Bacteria</taxon>
        <taxon>Pseudomonadati</taxon>
        <taxon>Bacteroidota</taxon>
        <taxon>Cytophagia</taxon>
        <taxon>Cytophagales</taxon>
        <taxon>Cyclobacteriaceae</taxon>
        <taxon>Cyclobacterium</taxon>
    </lineage>
</organism>
<name>G0IWA0_CYCMS</name>
<dbReference type="eggNOG" id="COG1305">
    <property type="taxonomic scope" value="Bacteria"/>
</dbReference>
<keyword evidence="3" id="KW-1185">Reference proteome</keyword>
<accession>G0IWA0</accession>
<evidence type="ECO:0000313" key="3">
    <source>
        <dbReference type="Proteomes" id="UP000001635"/>
    </source>
</evidence>
<dbReference type="RefSeq" id="WP_014021378.1">
    <property type="nucleotide sequence ID" value="NC_015914.1"/>
</dbReference>
<dbReference type="AlphaFoldDB" id="G0IWA0"/>
<dbReference type="Gene3D" id="2.60.40.3140">
    <property type="match status" value="1"/>
</dbReference>
<dbReference type="HOGENOM" id="CLU_026364_0_0_10"/>
<gene>
    <name evidence="2" type="ordered locus">Cycma_3365</name>
</gene>
<sequence length="656" mass="75512">MTFLKYTIGLFILFISPNLLFSQELRFGKYNEAEFIYSEVEFEPEADAVVLQESSYNIFLGVTLESKIHRRIKVLKESGKEQANVILKYYKGDDRIQDIYKLKAQTVNFVNEEIQIEKLSKSDFYEVDAGNGWREIRFTFPQVQVGSIIDFTYVKADKSILSIDGWVFQNEIPTLKSIYDITFPEFIWYKSLKQGIKTISHDFKTKTKDNYRWELDSLKGFTAEPYMTHYRDYLEKVSFQLEGYEYRELDSFGMDLNQYKSLFDSWQDLTDFFADRLEFKSYLSPKKKTQQITGLESEGTDTLKLAMDIYEHVSDEYHYSGMSAIVPSKDFSETIESKNGNRAEINLSLLAHLRNYGIIAYPVLISSKGNGRSNLVPFPFVDQFNQLIVVTSIANKVYYLDATDSSIPFGFLPSQFLVNQGFLMLEENSGLIDIQTHHSSGYFVFDNIHIEDEVSLKRETAVKAMGFDGVYNADLFNAENNSSDALREKLMTNEQGNLNPVFTFEKIPNTNQTLIKYTTSKEIDKTQNLYINPFQLLRWEPNPFVRSSRTFPIDFGYLFTDRYGAKIEIPAGYTLDDYPENVAMTLPSGAISFSYKVNIINETAIINSVITVSNQLIGPEEYPDLKYLIDIISSKFKEPLVLVKNQTLAPESNSAE</sequence>
<dbReference type="Gene3D" id="3.10.620.30">
    <property type="match status" value="1"/>
</dbReference>
<dbReference type="InterPro" id="IPR024618">
    <property type="entry name" value="DUF3857"/>
</dbReference>
<dbReference type="Gene3D" id="2.60.120.1130">
    <property type="match status" value="1"/>
</dbReference>